<dbReference type="Proteomes" id="UP001164286">
    <property type="component" value="Unassembled WGS sequence"/>
</dbReference>
<keyword evidence="3" id="KW-1185">Reference proteome</keyword>
<comment type="caution">
    <text evidence="2">The sequence shown here is derived from an EMBL/GenBank/DDBJ whole genome shotgun (WGS) entry which is preliminary data.</text>
</comment>
<gene>
    <name evidence="2" type="ORF">MKK02DRAFT_40776</name>
</gene>
<proteinExistence type="predicted"/>
<sequence>MAGGFIPEADSSASNAARIPAPTRKACQPLLALTPKQETRLCAHLDDRLLGLERDERKQAFGSIPLLLDRLFPLLHLTLQIPARTPWADLRVSYLLNLTGFLATYVTSMPLLTSGAMRRKGKEAEHEAGRVMRDVLGFLAEVERGWMAVLGGQGWVMDENEEEGVKEEEGEEGEVRRRLGHGVPVDFAGSVGQTERTRLRSIIISSRAKFTAWARTYGSFAGSSLEDTAQAARGERRTMGCEGPADFDPDPPTSYPALAPASRAGDSVESAGVGGGAWEDRILGMWNTILESLTDQDLGAGRGR</sequence>
<organism evidence="2 3">
    <name type="scientific">Dioszegia hungarica</name>
    <dbReference type="NCBI Taxonomy" id="4972"/>
    <lineage>
        <taxon>Eukaryota</taxon>
        <taxon>Fungi</taxon>
        <taxon>Dikarya</taxon>
        <taxon>Basidiomycota</taxon>
        <taxon>Agaricomycotina</taxon>
        <taxon>Tremellomycetes</taxon>
        <taxon>Tremellales</taxon>
        <taxon>Bulleribasidiaceae</taxon>
        <taxon>Dioszegia</taxon>
    </lineage>
</organism>
<evidence type="ECO:0000256" key="1">
    <source>
        <dbReference type="SAM" id="MobiDB-lite"/>
    </source>
</evidence>
<name>A0AA38LRJ3_9TREE</name>
<protein>
    <submittedName>
        <fullName evidence="2">Uncharacterized protein</fullName>
    </submittedName>
</protein>
<dbReference type="AlphaFoldDB" id="A0AA38LRJ3"/>
<evidence type="ECO:0000313" key="3">
    <source>
        <dbReference type="Proteomes" id="UP001164286"/>
    </source>
</evidence>
<dbReference type="RefSeq" id="XP_052942250.1">
    <property type="nucleotide sequence ID" value="XM_053091261.1"/>
</dbReference>
<accession>A0AA38LRJ3</accession>
<dbReference type="GeneID" id="77730466"/>
<reference evidence="2" key="1">
    <citation type="journal article" date="2022" name="G3 (Bethesda)">
        <title>High quality genome of the basidiomycete yeast Dioszegia hungarica PDD-24b-2 isolated from cloud water.</title>
        <authorList>
            <person name="Jarrige D."/>
            <person name="Haridas S."/>
            <person name="Bleykasten-Grosshans C."/>
            <person name="Joly M."/>
            <person name="Nadalig T."/>
            <person name="Sancelme M."/>
            <person name="Vuilleumier S."/>
            <person name="Grigoriev I.V."/>
            <person name="Amato P."/>
            <person name="Bringel F."/>
        </authorList>
    </citation>
    <scope>NUCLEOTIDE SEQUENCE</scope>
    <source>
        <strain evidence="2">PDD-24b-2</strain>
    </source>
</reference>
<feature type="region of interest" description="Disordered" evidence="1">
    <location>
        <begin position="236"/>
        <end position="271"/>
    </location>
</feature>
<evidence type="ECO:0000313" key="2">
    <source>
        <dbReference type="EMBL" id="KAI9632473.1"/>
    </source>
</evidence>
<dbReference type="EMBL" id="JAKWFO010000014">
    <property type="protein sequence ID" value="KAI9632473.1"/>
    <property type="molecule type" value="Genomic_DNA"/>
</dbReference>